<dbReference type="SUPFAM" id="SSF50129">
    <property type="entry name" value="GroES-like"/>
    <property type="match status" value="1"/>
</dbReference>
<dbReference type="Gene3D" id="3.40.50.720">
    <property type="entry name" value="NAD(P)-binding Rossmann-like Domain"/>
    <property type="match status" value="1"/>
</dbReference>
<feature type="domain" description="Enoyl reductase (ER)" evidence="8">
    <location>
        <begin position="32"/>
        <end position="383"/>
    </location>
</feature>
<reference evidence="9" key="4">
    <citation type="submission" date="2023-12" db="EMBL/GenBank/DDBJ databases">
        <authorList>
            <person name="Sun Q."/>
            <person name="Inoue M."/>
        </authorList>
    </citation>
    <scope>NUCLEOTIDE SEQUENCE</scope>
    <source>
        <strain evidence="9">JCM 10664</strain>
    </source>
</reference>
<reference evidence="9 12" key="2">
    <citation type="journal article" date="2019" name="Int. J. Syst. Evol. Microbiol.">
        <title>The Global Catalogue of Microorganisms (GCM) 10K type strain sequencing project: providing services to taxonomists for standard genome sequencing and annotation.</title>
        <authorList>
            <consortium name="The Broad Institute Genomics Platform"/>
            <consortium name="The Broad Institute Genome Sequencing Center for Infectious Disease"/>
            <person name="Wu L."/>
            <person name="Ma J."/>
        </authorList>
    </citation>
    <scope>NUCLEOTIDE SEQUENCE [LARGE SCALE GENOMIC DNA]</scope>
    <source>
        <strain evidence="9 12">JCM 10664</strain>
    </source>
</reference>
<dbReference type="GO" id="GO:0051903">
    <property type="term" value="F:S-(hydroxymethyl)glutathione dehydrogenase [NAD(P)+] activity"/>
    <property type="evidence" value="ECO:0007669"/>
    <property type="project" value="TreeGrafter"/>
</dbReference>
<reference evidence="10 11" key="1">
    <citation type="journal article" date="2014" name="Int. J. Syst. Evol. Microbiol.">
        <title>Complete genome sequence of Corynebacterium casei LMG S-19264T (=DSM 44701T), isolated from a smear-ripened cheese.</title>
        <authorList>
            <consortium name="US DOE Joint Genome Institute (JGI-PGF)"/>
            <person name="Walter F."/>
            <person name="Albersmeier A."/>
            <person name="Kalinowski J."/>
            <person name="Ruckert C."/>
        </authorList>
    </citation>
    <scope>NUCLEOTIDE SEQUENCE [LARGE SCALE GENOMIC DNA]</scope>
    <source>
        <strain evidence="10 11">CGMCC 4.7206</strain>
    </source>
</reference>
<name>A0A917JN81_9PSEU</name>
<sequence>MLRSRRLDGSVKTITERTDSMQTTAAVLRETGKPLVVEEVDIDEPRAGEVLVRMVGVGVCHTDLGVIATAAPEQLPVVLGHEGAGVVEAVGEGVTTLAPGDHVVLSYNSCHNCDLCERGVTVHCRNFVPLNLVGARLDGSSPLGRGGEKIFGHFFGQSSFARHAIATVNNTVKVDPDLPLELLGPLGCGVQTGAGAVLNSLNPEEGSSIAVFAAGSVGLSAIMAAVAAGCSTIIAVDPMASRRELASRFGATHVVDPTDRDPVEAIREVTGGTGARYSVDCIGLPQVVRQSLECLQSYGVCATVGFQGLNNEVTIDQGHLLFGRSLVGVIEGDAVPAEFIPRMIELNRAGRFPFDQLITTFPFDKINEAIEAAHHGEVAKAVLTFDA</sequence>
<evidence type="ECO:0000256" key="2">
    <source>
        <dbReference type="ARBA" id="ARBA00008072"/>
    </source>
</evidence>
<evidence type="ECO:0000256" key="7">
    <source>
        <dbReference type="RuleBase" id="RU361277"/>
    </source>
</evidence>
<reference evidence="10" key="3">
    <citation type="submission" date="2020-09" db="EMBL/GenBank/DDBJ databases">
        <authorList>
            <person name="Sun Q."/>
            <person name="Zhou Y."/>
        </authorList>
    </citation>
    <scope>NUCLEOTIDE SEQUENCE</scope>
    <source>
        <strain evidence="10">CGMCC 4.7206</strain>
    </source>
</reference>
<dbReference type="Gene3D" id="3.90.180.10">
    <property type="entry name" value="Medium-chain alcohol dehydrogenases, catalytic domain"/>
    <property type="match status" value="1"/>
</dbReference>
<dbReference type="PROSITE" id="PS00059">
    <property type="entry name" value="ADH_ZINC"/>
    <property type="match status" value="1"/>
</dbReference>
<dbReference type="EMBL" id="BAAAHC010000009">
    <property type="protein sequence ID" value="GAA0521488.1"/>
    <property type="molecule type" value="Genomic_DNA"/>
</dbReference>
<dbReference type="FunFam" id="3.40.50.720:FF:000003">
    <property type="entry name" value="S-(hydroxymethyl)glutathione dehydrogenase"/>
    <property type="match status" value="1"/>
</dbReference>
<protein>
    <submittedName>
        <fullName evidence="10">Aryl-alcohol dehydrogenase</fullName>
    </submittedName>
    <submittedName>
        <fullName evidence="9">NAD(P)-dependent alcohol dehydrogenase</fullName>
    </submittedName>
</protein>
<comment type="similarity">
    <text evidence="2 7">Belongs to the zinc-containing alcohol dehydrogenase family.</text>
</comment>
<dbReference type="EMBL" id="BMMT01000002">
    <property type="protein sequence ID" value="GGI76605.1"/>
    <property type="molecule type" value="Genomic_DNA"/>
</dbReference>
<comment type="cofactor">
    <cofactor evidence="1 7">
        <name>Zn(2+)</name>
        <dbReference type="ChEBI" id="CHEBI:29105"/>
    </cofactor>
</comment>
<dbReference type="Proteomes" id="UP001500220">
    <property type="component" value="Unassembled WGS sequence"/>
</dbReference>
<dbReference type="InterPro" id="IPR013149">
    <property type="entry name" value="ADH-like_C"/>
</dbReference>
<dbReference type="PANTHER" id="PTHR43880:SF12">
    <property type="entry name" value="ALCOHOL DEHYDROGENASE CLASS-3"/>
    <property type="match status" value="1"/>
</dbReference>
<evidence type="ECO:0000313" key="11">
    <source>
        <dbReference type="Proteomes" id="UP000597989"/>
    </source>
</evidence>
<dbReference type="Pfam" id="PF08240">
    <property type="entry name" value="ADH_N"/>
    <property type="match status" value="1"/>
</dbReference>
<evidence type="ECO:0000256" key="5">
    <source>
        <dbReference type="ARBA" id="ARBA00023002"/>
    </source>
</evidence>
<dbReference type="CDD" id="cd08278">
    <property type="entry name" value="benzyl_alcohol_DH"/>
    <property type="match status" value="1"/>
</dbReference>
<dbReference type="GO" id="GO:0005829">
    <property type="term" value="C:cytosol"/>
    <property type="evidence" value="ECO:0007669"/>
    <property type="project" value="TreeGrafter"/>
</dbReference>
<dbReference type="Pfam" id="PF00107">
    <property type="entry name" value="ADH_zinc_N"/>
    <property type="match status" value="1"/>
</dbReference>
<evidence type="ECO:0000313" key="10">
    <source>
        <dbReference type="EMBL" id="GGI76605.1"/>
    </source>
</evidence>
<evidence type="ECO:0000313" key="9">
    <source>
        <dbReference type="EMBL" id="GAA0521488.1"/>
    </source>
</evidence>
<evidence type="ECO:0000256" key="3">
    <source>
        <dbReference type="ARBA" id="ARBA00022723"/>
    </source>
</evidence>
<accession>A0A917JN81</accession>
<dbReference type="Proteomes" id="UP000597989">
    <property type="component" value="Unassembled WGS sequence"/>
</dbReference>
<comment type="caution">
    <text evidence="10">The sequence shown here is derived from an EMBL/GenBank/DDBJ whole genome shotgun (WGS) entry which is preliminary data.</text>
</comment>
<keyword evidence="6" id="KW-0520">NAD</keyword>
<gene>
    <name evidence="9" type="ORF">GCM10009545_24490</name>
    <name evidence="10" type="ORF">GCM10011581_12100</name>
</gene>
<evidence type="ECO:0000313" key="12">
    <source>
        <dbReference type="Proteomes" id="UP001500220"/>
    </source>
</evidence>
<dbReference type="SMART" id="SM00829">
    <property type="entry name" value="PKS_ER"/>
    <property type="match status" value="1"/>
</dbReference>
<keyword evidence="4 7" id="KW-0862">Zinc</keyword>
<dbReference type="InterPro" id="IPR020843">
    <property type="entry name" value="ER"/>
</dbReference>
<dbReference type="InterPro" id="IPR011032">
    <property type="entry name" value="GroES-like_sf"/>
</dbReference>
<evidence type="ECO:0000256" key="1">
    <source>
        <dbReference type="ARBA" id="ARBA00001947"/>
    </source>
</evidence>
<evidence type="ECO:0000256" key="6">
    <source>
        <dbReference type="ARBA" id="ARBA00023027"/>
    </source>
</evidence>
<proteinExistence type="inferred from homology"/>
<dbReference type="PANTHER" id="PTHR43880">
    <property type="entry name" value="ALCOHOL DEHYDROGENASE"/>
    <property type="match status" value="1"/>
</dbReference>
<dbReference type="AlphaFoldDB" id="A0A917JN81"/>
<dbReference type="InterPro" id="IPR036291">
    <property type="entry name" value="NAD(P)-bd_dom_sf"/>
</dbReference>
<evidence type="ECO:0000259" key="8">
    <source>
        <dbReference type="SMART" id="SM00829"/>
    </source>
</evidence>
<dbReference type="GO" id="GO:0008270">
    <property type="term" value="F:zinc ion binding"/>
    <property type="evidence" value="ECO:0007669"/>
    <property type="project" value="InterPro"/>
</dbReference>
<keyword evidence="3 7" id="KW-0479">Metal-binding</keyword>
<dbReference type="InterPro" id="IPR013154">
    <property type="entry name" value="ADH-like_N"/>
</dbReference>
<dbReference type="InterPro" id="IPR002328">
    <property type="entry name" value="ADH_Zn_CS"/>
</dbReference>
<dbReference type="GO" id="GO:0046294">
    <property type="term" value="P:formaldehyde catabolic process"/>
    <property type="evidence" value="ECO:0007669"/>
    <property type="project" value="TreeGrafter"/>
</dbReference>
<dbReference type="SUPFAM" id="SSF51735">
    <property type="entry name" value="NAD(P)-binding Rossmann-fold domains"/>
    <property type="match status" value="1"/>
</dbReference>
<keyword evidence="5" id="KW-0560">Oxidoreductase</keyword>
<keyword evidence="12" id="KW-1185">Reference proteome</keyword>
<organism evidence="10 11">
    <name type="scientific">Saccharopolyspora thermophila</name>
    <dbReference type="NCBI Taxonomy" id="89367"/>
    <lineage>
        <taxon>Bacteria</taxon>
        <taxon>Bacillati</taxon>
        <taxon>Actinomycetota</taxon>
        <taxon>Actinomycetes</taxon>
        <taxon>Pseudonocardiales</taxon>
        <taxon>Pseudonocardiaceae</taxon>
        <taxon>Saccharopolyspora</taxon>
    </lineage>
</organism>
<evidence type="ECO:0000256" key="4">
    <source>
        <dbReference type="ARBA" id="ARBA00022833"/>
    </source>
</evidence>